<gene>
    <name evidence="1" type="ORF">KIH39_25685</name>
</gene>
<sequence>MWKFPESQQGDSGIRPMLKLGVAALTCLIFVSATTAISRFGGNLGQEKKETFPQQVLIIRHAEKPSADMASSHLSQQGTKRAEQLFNLFDKSKKRPNPFPTPDFIFAARDSKNSTRPSETVTPLAKKLNLKIDGRFGNEDGADLAKLIFGDQKYAGKVVLLCWRHGSISQLAKHMKAANAPESWKDEVFDRVWQITYENGKAIFKDRPQSLMDGDSSK</sequence>
<keyword evidence="2" id="KW-1185">Reference proteome</keyword>
<protein>
    <recommendedName>
        <fullName evidence="3">Histidine phosphatase family protein</fullName>
    </recommendedName>
</protein>
<name>A0A8E6B5A5_9BACT</name>
<dbReference type="Proteomes" id="UP000676194">
    <property type="component" value="Chromosome"/>
</dbReference>
<accession>A0A8E6B5A5</accession>
<evidence type="ECO:0008006" key="3">
    <source>
        <dbReference type="Google" id="ProtNLM"/>
    </source>
</evidence>
<dbReference type="EMBL" id="CP074694">
    <property type="protein sequence ID" value="QVL32187.1"/>
    <property type="molecule type" value="Genomic_DNA"/>
</dbReference>
<dbReference type="KEGG" id="tsph:KIH39_25685"/>
<evidence type="ECO:0000313" key="1">
    <source>
        <dbReference type="EMBL" id="QVL32187.1"/>
    </source>
</evidence>
<dbReference type="AlphaFoldDB" id="A0A8E6B5A5"/>
<proteinExistence type="predicted"/>
<evidence type="ECO:0000313" key="2">
    <source>
        <dbReference type="Proteomes" id="UP000676194"/>
    </source>
</evidence>
<dbReference type="RefSeq" id="WP_213496902.1">
    <property type="nucleotide sequence ID" value="NZ_CP074694.1"/>
</dbReference>
<reference evidence="1" key="1">
    <citation type="submission" date="2021-05" db="EMBL/GenBank/DDBJ databases">
        <title>Complete genome sequence of the cellulolytic planctomycete Telmatocola sphagniphila SP2T and characterization of the first cellulase from planctomycetes.</title>
        <authorList>
            <person name="Rakitin A.L."/>
            <person name="Beletsky A.V."/>
            <person name="Naumoff D.G."/>
            <person name="Kulichevskaya I.S."/>
            <person name="Mardanov A.V."/>
            <person name="Ravin N.V."/>
            <person name="Dedysh S.N."/>
        </authorList>
    </citation>
    <scope>NUCLEOTIDE SEQUENCE</scope>
    <source>
        <strain evidence="1">SP2T</strain>
    </source>
</reference>
<organism evidence="1 2">
    <name type="scientific">Telmatocola sphagniphila</name>
    <dbReference type="NCBI Taxonomy" id="1123043"/>
    <lineage>
        <taxon>Bacteria</taxon>
        <taxon>Pseudomonadati</taxon>
        <taxon>Planctomycetota</taxon>
        <taxon>Planctomycetia</taxon>
        <taxon>Gemmatales</taxon>
        <taxon>Gemmataceae</taxon>
    </lineage>
</organism>